<keyword evidence="3" id="KW-1185">Reference proteome</keyword>
<feature type="compositionally biased region" description="Polar residues" evidence="1">
    <location>
        <begin position="27"/>
        <end position="51"/>
    </location>
</feature>
<feature type="region of interest" description="Disordered" evidence="1">
    <location>
        <begin position="1"/>
        <end position="185"/>
    </location>
</feature>
<dbReference type="EMBL" id="JACVVK020000230">
    <property type="protein sequence ID" value="KAK7483218.1"/>
    <property type="molecule type" value="Genomic_DNA"/>
</dbReference>
<organism evidence="2 3">
    <name type="scientific">Batillaria attramentaria</name>
    <dbReference type="NCBI Taxonomy" id="370345"/>
    <lineage>
        <taxon>Eukaryota</taxon>
        <taxon>Metazoa</taxon>
        <taxon>Spiralia</taxon>
        <taxon>Lophotrochozoa</taxon>
        <taxon>Mollusca</taxon>
        <taxon>Gastropoda</taxon>
        <taxon>Caenogastropoda</taxon>
        <taxon>Sorbeoconcha</taxon>
        <taxon>Cerithioidea</taxon>
        <taxon>Batillariidae</taxon>
        <taxon>Batillaria</taxon>
    </lineage>
</organism>
<sequence>MDVATTASKMNENKKSPDDTTEPSPDMKTSTCQARLSPTVTPTRTKLSFSVESLIGKSEPNNSKEIKTDSTERSPGCRPPCLLHGSSDRLLSGGSSHHREKDVAGPRETVQSVDASSSPGLIDVTGDEDDELEEEKGEMSCPERCQQNDDPSSPETDHDIHSHVAHSSRVPLSAPSPLTPDSMDSRHVSVDLLPLRHHHGANSSLNVPRPLPLSPHFVFPPPSSLSQQGLRDVLSGFARGVGMGPRGLRMDVSEGAKDVDQNLDQEKESRLGGATSVRSEARDLPSLAWPTSVLSASGWSANHHAPAPPRE</sequence>
<reference evidence="2 3" key="1">
    <citation type="journal article" date="2023" name="Sci. Data">
        <title>Genome assembly of the Korean intertidal mud-creeper Batillaria attramentaria.</title>
        <authorList>
            <person name="Patra A.K."/>
            <person name="Ho P.T."/>
            <person name="Jun S."/>
            <person name="Lee S.J."/>
            <person name="Kim Y."/>
            <person name="Won Y.J."/>
        </authorList>
    </citation>
    <scope>NUCLEOTIDE SEQUENCE [LARGE SCALE GENOMIC DNA]</scope>
    <source>
        <strain evidence="2">Wonlab-2016</strain>
    </source>
</reference>
<dbReference type="AlphaFoldDB" id="A0ABD0K820"/>
<comment type="caution">
    <text evidence="2">The sequence shown here is derived from an EMBL/GenBank/DDBJ whole genome shotgun (WGS) entry which is preliminary data.</text>
</comment>
<feature type="compositionally biased region" description="Basic and acidic residues" evidence="1">
    <location>
        <begin position="248"/>
        <end position="270"/>
    </location>
</feature>
<proteinExistence type="predicted"/>
<protein>
    <submittedName>
        <fullName evidence="2">Uncharacterized protein</fullName>
    </submittedName>
</protein>
<feature type="compositionally biased region" description="Acidic residues" evidence="1">
    <location>
        <begin position="125"/>
        <end position="136"/>
    </location>
</feature>
<evidence type="ECO:0000256" key="1">
    <source>
        <dbReference type="SAM" id="MobiDB-lite"/>
    </source>
</evidence>
<evidence type="ECO:0000313" key="2">
    <source>
        <dbReference type="EMBL" id="KAK7483218.1"/>
    </source>
</evidence>
<gene>
    <name evidence="2" type="ORF">BaRGS_00025511</name>
</gene>
<feature type="region of interest" description="Disordered" evidence="1">
    <location>
        <begin position="248"/>
        <end position="283"/>
    </location>
</feature>
<name>A0ABD0K820_9CAEN</name>
<accession>A0ABD0K820</accession>
<dbReference type="Proteomes" id="UP001519460">
    <property type="component" value="Unassembled WGS sequence"/>
</dbReference>
<feature type="compositionally biased region" description="Polar residues" evidence="1">
    <location>
        <begin position="109"/>
        <end position="119"/>
    </location>
</feature>
<feature type="compositionally biased region" description="Low complexity" evidence="1">
    <location>
        <begin position="82"/>
        <end position="95"/>
    </location>
</feature>
<feature type="compositionally biased region" description="Polar residues" evidence="1">
    <location>
        <begin position="1"/>
        <end position="10"/>
    </location>
</feature>
<feature type="compositionally biased region" description="Basic and acidic residues" evidence="1">
    <location>
        <begin position="62"/>
        <end position="72"/>
    </location>
</feature>
<evidence type="ECO:0000313" key="3">
    <source>
        <dbReference type="Proteomes" id="UP001519460"/>
    </source>
</evidence>